<evidence type="ECO:0000313" key="3">
    <source>
        <dbReference type="Proteomes" id="UP000053105"/>
    </source>
</evidence>
<dbReference type="EMBL" id="KQ435922">
    <property type="protein sequence ID" value="KOX68519.1"/>
    <property type="molecule type" value="Genomic_DNA"/>
</dbReference>
<dbReference type="Pfam" id="PF15306">
    <property type="entry name" value="LIN37"/>
    <property type="match status" value="1"/>
</dbReference>
<dbReference type="OrthoDB" id="6287771at2759"/>
<feature type="compositionally biased region" description="Low complexity" evidence="1">
    <location>
        <begin position="49"/>
        <end position="63"/>
    </location>
</feature>
<dbReference type="PANTHER" id="PTHR31336:SF3">
    <property type="entry name" value="PROTEIN LIN-37 HOMOLOG"/>
    <property type="match status" value="1"/>
</dbReference>
<evidence type="ECO:0000256" key="1">
    <source>
        <dbReference type="SAM" id="MobiDB-lite"/>
    </source>
</evidence>
<name>A0A0M8ZSB2_9HYME</name>
<dbReference type="InterPro" id="IPR028226">
    <property type="entry name" value="LIN37"/>
</dbReference>
<dbReference type="STRING" id="166423.A0A0M8ZSB2"/>
<feature type="compositionally biased region" description="Basic and acidic residues" evidence="1">
    <location>
        <begin position="238"/>
        <end position="249"/>
    </location>
</feature>
<dbReference type="GO" id="GO:0000122">
    <property type="term" value="P:negative regulation of transcription by RNA polymerase II"/>
    <property type="evidence" value="ECO:0007669"/>
    <property type="project" value="TreeGrafter"/>
</dbReference>
<keyword evidence="3" id="KW-1185">Reference proteome</keyword>
<organism evidence="2 3">
    <name type="scientific">Melipona quadrifasciata</name>
    <dbReference type="NCBI Taxonomy" id="166423"/>
    <lineage>
        <taxon>Eukaryota</taxon>
        <taxon>Metazoa</taxon>
        <taxon>Ecdysozoa</taxon>
        <taxon>Arthropoda</taxon>
        <taxon>Hexapoda</taxon>
        <taxon>Insecta</taxon>
        <taxon>Pterygota</taxon>
        <taxon>Neoptera</taxon>
        <taxon>Endopterygota</taxon>
        <taxon>Hymenoptera</taxon>
        <taxon>Apocrita</taxon>
        <taxon>Aculeata</taxon>
        <taxon>Apoidea</taxon>
        <taxon>Anthophila</taxon>
        <taxon>Apidae</taxon>
        <taxon>Melipona</taxon>
    </lineage>
</organism>
<gene>
    <name evidence="2" type="ORF">WN51_04005</name>
</gene>
<dbReference type="Proteomes" id="UP000053105">
    <property type="component" value="Unassembled WGS sequence"/>
</dbReference>
<dbReference type="GO" id="GO:0031523">
    <property type="term" value="C:Myb complex"/>
    <property type="evidence" value="ECO:0007669"/>
    <property type="project" value="TreeGrafter"/>
</dbReference>
<proteinExistence type="predicted"/>
<accession>A0A0M8ZSB2</accession>
<sequence>MGKKRNIQPPPVSVPSRVKVEIKDELGDSDVLVARDRLKGALRELLQHSDTGSSADSSEESSAQDYKHSMKKIDNMYRTKSMSFQQPRKVRRRRQIQMDTAFHHTYVMKLFDRSVDLAQFQEDTPLYPICRAWMANQPRNPNLVPKIRSPSPEIVNEVNISNNILDSNGEVRDVYYLPPPLPCEEAIPRNRIPSPIPREKEELNLDYDGQTLKSREMLLREHRAHWNAVRKKWHQQAHKNEQRFTESARHNQNLNNPLPGRLITVTDLEMISRYMMPAQLEDFT</sequence>
<reference evidence="2 3" key="1">
    <citation type="submission" date="2015-07" db="EMBL/GenBank/DDBJ databases">
        <title>The genome of Melipona quadrifasciata.</title>
        <authorList>
            <person name="Pan H."/>
            <person name="Kapheim K."/>
        </authorList>
    </citation>
    <scope>NUCLEOTIDE SEQUENCE [LARGE SCALE GENOMIC DNA]</scope>
    <source>
        <strain evidence="2">0111107301</strain>
        <tissue evidence="2">Whole body</tissue>
    </source>
</reference>
<feature type="region of interest" description="Disordered" evidence="1">
    <location>
        <begin position="238"/>
        <end position="258"/>
    </location>
</feature>
<dbReference type="PANTHER" id="PTHR31336">
    <property type="entry name" value="LIN37 HOMOLOG"/>
    <property type="match status" value="1"/>
</dbReference>
<dbReference type="AlphaFoldDB" id="A0A0M8ZSB2"/>
<evidence type="ECO:0000313" key="2">
    <source>
        <dbReference type="EMBL" id="KOX68519.1"/>
    </source>
</evidence>
<feature type="region of interest" description="Disordered" evidence="1">
    <location>
        <begin position="45"/>
        <end position="68"/>
    </location>
</feature>
<protein>
    <submittedName>
        <fullName evidence="2">Protein lin-37 like protein</fullName>
    </submittedName>
</protein>
<dbReference type="GO" id="GO:0017053">
    <property type="term" value="C:transcription repressor complex"/>
    <property type="evidence" value="ECO:0007669"/>
    <property type="project" value="InterPro"/>
</dbReference>